<accession>A0A8K1SPN8</accession>
<sequence>MPVGVPKSLDFLPEDEEKKEKEEKEEEKEEEEKKEKGATWVDLYNRLHQTRTLLLCQKLDAELGNNLKGLLVTLSLEKPKHKFFILVNCIGGSLKAGLSLFDMMQMVSPEVRTICVAQAFSMGSLIVSGGVTGHRLAFPHSRVMMHEPVSTYLGHRIGELQEDADEFRRVYKKLVYLYTLTTLQSERRILKDLRKGPFLSPNEAQKHGIVDKVVIVPPASYFYRESAESISRARLRYLQKALNTNQAD</sequence>
<evidence type="ECO:0000256" key="3">
    <source>
        <dbReference type="ARBA" id="ARBA00022670"/>
    </source>
</evidence>
<dbReference type="GO" id="GO:0051117">
    <property type="term" value="F:ATPase binding"/>
    <property type="evidence" value="ECO:0007669"/>
    <property type="project" value="TreeGrafter"/>
</dbReference>
<proteinExistence type="inferred from homology"/>
<evidence type="ECO:0000256" key="7">
    <source>
        <dbReference type="SAM" id="MobiDB-lite"/>
    </source>
</evidence>
<dbReference type="CDD" id="cd07017">
    <property type="entry name" value="S14_ClpP_2"/>
    <property type="match status" value="1"/>
</dbReference>
<dbReference type="InterPro" id="IPR001907">
    <property type="entry name" value="ClpP"/>
</dbReference>
<keyword evidence="3 8" id="KW-0645">Protease</keyword>
<dbReference type="GO" id="GO:0004252">
    <property type="term" value="F:serine-type endopeptidase activity"/>
    <property type="evidence" value="ECO:0007669"/>
    <property type="project" value="InterPro"/>
</dbReference>
<dbReference type="GO" id="GO:0009536">
    <property type="term" value="C:plastid"/>
    <property type="evidence" value="ECO:0007669"/>
    <property type="project" value="UniProtKB-ARBA"/>
</dbReference>
<evidence type="ECO:0000256" key="5">
    <source>
        <dbReference type="ARBA" id="ARBA00022825"/>
    </source>
</evidence>
<dbReference type="AlphaFoldDB" id="A0A8K1SPN8"/>
<dbReference type="PANTHER" id="PTHR10381:SF15">
    <property type="entry name" value="CHLOROPLASTIC ATP-DEPENDENT CLP PROTEASE PROTEOLYTIC SUBUNIT 1"/>
    <property type="match status" value="1"/>
</dbReference>
<evidence type="ECO:0000256" key="2">
    <source>
        <dbReference type="ARBA" id="ARBA00022640"/>
    </source>
</evidence>
<dbReference type="Gene3D" id="3.90.226.10">
    <property type="entry name" value="2-enoyl-CoA Hydratase, Chain A, domain 1"/>
    <property type="match status" value="1"/>
</dbReference>
<evidence type="ECO:0000256" key="1">
    <source>
        <dbReference type="ARBA" id="ARBA00007039"/>
    </source>
</evidence>
<dbReference type="PANTHER" id="PTHR10381">
    <property type="entry name" value="ATP-DEPENDENT CLP PROTEASE PROTEOLYTIC SUBUNIT"/>
    <property type="match status" value="1"/>
</dbReference>
<feature type="region of interest" description="Disordered" evidence="7">
    <location>
        <begin position="1"/>
        <end position="35"/>
    </location>
</feature>
<geneLocation type="chloroplast" evidence="8"/>
<protein>
    <recommendedName>
        <fullName evidence="6">ATP-dependent Clp protease proteolytic subunit</fullName>
    </recommendedName>
</protein>
<gene>
    <name evidence="8" type="primary">clpP</name>
</gene>
<keyword evidence="2 8" id="KW-0934">Plastid</keyword>
<keyword evidence="4" id="KW-0378">Hydrolase</keyword>
<keyword evidence="5" id="KW-0720">Serine protease</keyword>
<dbReference type="InterPro" id="IPR023562">
    <property type="entry name" value="ClpP/TepA"/>
</dbReference>
<organism evidence="8">
    <name type="scientific">Corydalis trisecta</name>
    <dbReference type="NCBI Taxonomy" id="2682942"/>
    <lineage>
        <taxon>Eukaryota</taxon>
        <taxon>Viridiplantae</taxon>
        <taxon>Streptophyta</taxon>
        <taxon>Embryophyta</taxon>
        <taxon>Tracheophyta</taxon>
        <taxon>Spermatophyta</taxon>
        <taxon>Magnoliopsida</taxon>
        <taxon>Ranunculales</taxon>
        <taxon>Papaveraceae</taxon>
        <taxon>Fumarioideae</taxon>
        <taxon>Corydalis</taxon>
    </lineage>
</organism>
<name>A0A8K1SPN8_9MAGN</name>
<reference evidence="8" key="1">
    <citation type="submission" date="2018-12" db="EMBL/GenBank/DDBJ databases">
        <title>The complete chloroplast genome of Corydalis trisecta.</title>
        <authorList>
            <person name="She R."/>
            <person name="Zhao P."/>
        </authorList>
    </citation>
    <scope>NUCLEOTIDE SEQUENCE</scope>
</reference>
<evidence type="ECO:0000256" key="6">
    <source>
        <dbReference type="RuleBase" id="RU003567"/>
    </source>
</evidence>
<comment type="similarity">
    <text evidence="1 6">Belongs to the peptidase S14 family.</text>
</comment>
<dbReference type="Pfam" id="PF00574">
    <property type="entry name" value="CLP_protease"/>
    <property type="match status" value="1"/>
</dbReference>
<dbReference type="GO" id="GO:0006515">
    <property type="term" value="P:protein quality control for misfolded or incompletely synthesized proteins"/>
    <property type="evidence" value="ECO:0007669"/>
    <property type="project" value="TreeGrafter"/>
</dbReference>
<dbReference type="SUPFAM" id="SSF52096">
    <property type="entry name" value="ClpP/crotonase"/>
    <property type="match status" value="1"/>
</dbReference>
<dbReference type="EMBL" id="MK281380">
    <property type="protein sequence ID" value="UFP91463.1"/>
    <property type="molecule type" value="Genomic_DNA"/>
</dbReference>
<dbReference type="PRINTS" id="PR00127">
    <property type="entry name" value="CLPPROTEASEP"/>
</dbReference>
<dbReference type="InterPro" id="IPR029045">
    <property type="entry name" value="ClpP/crotonase-like_dom_sf"/>
</dbReference>
<evidence type="ECO:0000256" key="4">
    <source>
        <dbReference type="ARBA" id="ARBA00022801"/>
    </source>
</evidence>
<dbReference type="GO" id="GO:0009368">
    <property type="term" value="C:endopeptidase Clp complex"/>
    <property type="evidence" value="ECO:0007669"/>
    <property type="project" value="TreeGrafter"/>
</dbReference>
<keyword evidence="8" id="KW-0150">Chloroplast</keyword>
<dbReference type="GO" id="GO:0004176">
    <property type="term" value="F:ATP-dependent peptidase activity"/>
    <property type="evidence" value="ECO:0007669"/>
    <property type="project" value="InterPro"/>
</dbReference>
<evidence type="ECO:0000313" key="8">
    <source>
        <dbReference type="EMBL" id="UFP91463.1"/>
    </source>
</evidence>